<reference evidence="4" key="1">
    <citation type="journal article" date="2019" name="Nat. Commun.">
        <title>The genome of broomcorn millet.</title>
        <authorList>
            <person name="Zou C."/>
            <person name="Miki D."/>
            <person name="Li D."/>
            <person name="Tang Q."/>
            <person name="Xiao L."/>
            <person name="Rajput S."/>
            <person name="Deng P."/>
            <person name="Jia W."/>
            <person name="Huang R."/>
            <person name="Zhang M."/>
            <person name="Sun Y."/>
            <person name="Hu J."/>
            <person name="Fu X."/>
            <person name="Schnable P.S."/>
            <person name="Li F."/>
            <person name="Zhang H."/>
            <person name="Feng B."/>
            <person name="Zhu X."/>
            <person name="Liu R."/>
            <person name="Schnable J.C."/>
            <person name="Zhu J.-K."/>
            <person name="Zhang H."/>
        </authorList>
    </citation>
    <scope>NUCLEOTIDE SEQUENCE [LARGE SCALE GENOMIC DNA]</scope>
</reference>
<keyword evidence="4" id="KW-1185">Reference proteome</keyword>
<dbReference type="PANTHER" id="PTHR31425:SF48">
    <property type="entry name" value="MULTIPLE C2 DOMAIN AND TRANSMEMBRANE REGION PROTEIN 10"/>
    <property type="match status" value="1"/>
</dbReference>
<protein>
    <submittedName>
        <fullName evidence="3">Protein QUIRKY-like</fullName>
    </submittedName>
</protein>
<dbReference type="OrthoDB" id="784579at2759"/>
<name>A0A3L6QGA1_PANMI</name>
<comment type="caution">
    <text evidence="3">The sequence shown here is derived from an EMBL/GenBank/DDBJ whole genome shotgun (WGS) entry which is preliminary data.</text>
</comment>
<dbReference type="InterPro" id="IPR047259">
    <property type="entry name" value="QUIRKY-like"/>
</dbReference>
<feature type="compositionally biased region" description="Low complexity" evidence="1">
    <location>
        <begin position="176"/>
        <end position="185"/>
    </location>
</feature>
<dbReference type="PANTHER" id="PTHR31425">
    <property type="entry name" value="PHOSPHORIBOSYLANTHRANILATE TRANSFERASE ISOFORM 1"/>
    <property type="match status" value="1"/>
</dbReference>
<feature type="region of interest" description="Disordered" evidence="1">
    <location>
        <begin position="168"/>
        <end position="195"/>
    </location>
</feature>
<sequence>MAKAEKLVVEVVAAHNLMPKDGQGSSSAYVEVEFDHLKRRTRARPKELNPVWNERLVFPVADPDDLPYRAIDVGVYNDRAASGAASAGPHGRNFLGKVRVPAAGVPAPGEEVVPQLFTLEKRSLFSHIRGEITLKIYRINSGDVVVKSKPEKPAKAVVPGPEVVAAPTVTGPKKQPQPQHPVVTVQPPPPQPEPPMDIMPQPAPMVMKPVLLDAVWLSNCSA</sequence>
<feature type="domain" description="C2" evidence="2">
    <location>
        <begin position="1"/>
        <end position="117"/>
    </location>
</feature>
<dbReference type="InterPro" id="IPR035892">
    <property type="entry name" value="C2_domain_sf"/>
</dbReference>
<evidence type="ECO:0000259" key="2">
    <source>
        <dbReference type="PROSITE" id="PS50004"/>
    </source>
</evidence>
<evidence type="ECO:0000313" key="3">
    <source>
        <dbReference type="EMBL" id="RLM78396.1"/>
    </source>
</evidence>
<dbReference type="Proteomes" id="UP000275267">
    <property type="component" value="Unassembled WGS sequence"/>
</dbReference>
<evidence type="ECO:0000313" key="4">
    <source>
        <dbReference type="Proteomes" id="UP000275267"/>
    </source>
</evidence>
<dbReference type="Gene3D" id="2.60.40.150">
    <property type="entry name" value="C2 domain"/>
    <property type="match status" value="1"/>
</dbReference>
<dbReference type="Pfam" id="PF00168">
    <property type="entry name" value="C2"/>
    <property type="match status" value="1"/>
</dbReference>
<proteinExistence type="predicted"/>
<gene>
    <name evidence="3" type="ORF">C2845_PM12G30800</name>
</gene>
<accession>A0A3L6QGA1</accession>
<dbReference type="STRING" id="4540.A0A3L6QGA1"/>
<evidence type="ECO:0000256" key="1">
    <source>
        <dbReference type="SAM" id="MobiDB-lite"/>
    </source>
</evidence>
<dbReference type="SMART" id="SM00239">
    <property type="entry name" value="C2"/>
    <property type="match status" value="1"/>
</dbReference>
<dbReference type="SUPFAM" id="SSF49562">
    <property type="entry name" value="C2 domain (Calcium/lipid-binding domain, CaLB)"/>
    <property type="match status" value="1"/>
</dbReference>
<dbReference type="EMBL" id="PQIB02000012">
    <property type="protein sequence ID" value="RLM78396.1"/>
    <property type="molecule type" value="Genomic_DNA"/>
</dbReference>
<dbReference type="PROSITE" id="PS50004">
    <property type="entry name" value="C2"/>
    <property type="match status" value="1"/>
</dbReference>
<dbReference type="AlphaFoldDB" id="A0A3L6QGA1"/>
<dbReference type="InterPro" id="IPR000008">
    <property type="entry name" value="C2_dom"/>
</dbReference>
<organism evidence="3 4">
    <name type="scientific">Panicum miliaceum</name>
    <name type="common">Proso millet</name>
    <name type="synonym">Broomcorn millet</name>
    <dbReference type="NCBI Taxonomy" id="4540"/>
    <lineage>
        <taxon>Eukaryota</taxon>
        <taxon>Viridiplantae</taxon>
        <taxon>Streptophyta</taxon>
        <taxon>Embryophyta</taxon>
        <taxon>Tracheophyta</taxon>
        <taxon>Spermatophyta</taxon>
        <taxon>Magnoliopsida</taxon>
        <taxon>Liliopsida</taxon>
        <taxon>Poales</taxon>
        <taxon>Poaceae</taxon>
        <taxon>PACMAD clade</taxon>
        <taxon>Panicoideae</taxon>
        <taxon>Panicodae</taxon>
        <taxon>Paniceae</taxon>
        <taxon>Panicinae</taxon>
        <taxon>Panicum</taxon>
        <taxon>Panicum sect. Panicum</taxon>
    </lineage>
</organism>
<feature type="compositionally biased region" description="Pro residues" evidence="1">
    <location>
        <begin position="186"/>
        <end position="195"/>
    </location>
</feature>